<dbReference type="Gene3D" id="2.30.30.730">
    <property type="match status" value="1"/>
</dbReference>
<keyword evidence="5" id="KW-1185">Reference proteome</keyword>
<organism evidence="4 5">
    <name type="scientific">Psychroflexus planctonicus</name>
    <dbReference type="NCBI Taxonomy" id="1526575"/>
    <lineage>
        <taxon>Bacteria</taxon>
        <taxon>Pseudomonadati</taxon>
        <taxon>Bacteroidota</taxon>
        <taxon>Flavobacteriia</taxon>
        <taxon>Flavobacteriales</taxon>
        <taxon>Flavobacteriaceae</taxon>
        <taxon>Psychroflexus</taxon>
    </lineage>
</organism>
<evidence type="ECO:0000259" key="3">
    <source>
        <dbReference type="Pfam" id="PF21186"/>
    </source>
</evidence>
<gene>
    <name evidence="4" type="ORF">GCM10010832_14710</name>
</gene>
<sequence length="151" mass="17534">MDINKILSIGGRPGLWEMKAQTRGGVLAESLIDGKKIPVNVKNNISMLGEISIYTYAEEIPLREVFQKIGEKENFEKSIDPKTSKNEMIAYFREVLPEFDEDRVYQSDIKKIIQWYNTLIEKGFTTFVEEEDETEEEKVETQTEEENSTEK</sequence>
<feature type="domain" description="DUF5606" evidence="2">
    <location>
        <begin position="4"/>
        <end position="48"/>
    </location>
</feature>
<comment type="caution">
    <text evidence="4">The sequence shown here is derived from an EMBL/GenBank/DDBJ whole genome shotgun (WGS) entry which is preliminary data.</text>
</comment>
<evidence type="ECO:0000259" key="2">
    <source>
        <dbReference type="Pfam" id="PF18347"/>
    </source>
</evidence>
<feature type="region of interest" description="Disordered" evidence="1">
    <location>
        <begin position="129"/>
        <end position="151"/>
    </location>
</feature>
<dbReference type="InterPro" id="IPR049280">
    <property type="entry name" value="DUF6852"/>
</dbReference>
<proteinExistence type="predicted"/>
<accession>A0ABQ1SFG2</accession>
<dbReference type="EMBL" id="BMGM01000006">
    <property type="protein sequence ID" value="GGE35600.1"/>
    <property type="molecule type" value="Genomic_DNA"/>
</dbReference>
<evidence type="ECO:0008006" key="6">
    <source>
        <dbReference type="Google" id="ProtNLM"/>
    </source>
</evidence>
<name>A0ABQ1SFG2_9FLAO</name>
<dbReference type="InterPro" id="IPR041218">
    <property type="entry name" value="DUF5606"/>
</dbReference>
<dbReference type="InterPro" id="IPR049282">
    <property type="entry name" value="BVU_3817_N_sf"/>
</dbReference>
<evidence type="ECO:0000256" key="1">
    <source>
        <dbReference type="SAM" id="MobiDB-lite"/>
    </source>
</evidence>
<protein>
    <recommendedName>
        <fullName evidence="6">DUF5606 domain-containing protein</fullName>
    </recommendedName>
</protein>
<reference evidence="5" key="1">
    <citation type="journal article" date="2019" name="Int. J. Syst. Evol. Microbiol.">
        <title>The Global Catalogue of Microorganisms (GCM) 10K type strain sequencing project: providing services to taxonomists for standard genome sequencing and annotation.</title>
        <authorList>
            <consortium name="The Broad Institute Genomics Platform"/>
            <consortium name="The Broad Institute Genome Sequencing Center for Infectious Disease"/>
            <person name="Wu L."/>
            <person name="Ma J."/>
        </authorList>
    </citation>
    <scope>NUCLEOTIDE SEQUENCE [LARGE SCALE GENOMIC DNA]</scope>
    <source>
        <strain evidence="5">CGMCC 1.12931</strain>
    </source>
</reference>
<evidence type="ECO:0000313" key="4">
    <source>
        <dbReference type="EMBL" id="GGE35600.1"/>
    </source>
</evidence>
<dbReference type="Gene3D" id="1.10.10.1650">
    <property type="match status" value="1"/>
</dbReference>
<dbReference type="RefSeq" id="WP_188458462.1">
    <property type="nucleotide sequence ID" value="NZ_BMGM01000006.1"/>
</dbReference>
<dbReference type="Proteomes" id="UP000599179">
    <property type="component" value="Unassembled WGS sequence"/>
</dbReference>
<dbReference type="Pfam" id="PF18347">
    <property type="entry name" value="DUF5606"/>
    <property type="match status" value="1"/>
</dbReference>
<evidence type="ECO:0000313" key="5">
    <source>
        <dbReference type="Proteomes" id="UP000599179"/>
    </source>
</evidence>
<feature type="domain" description="DUF6852" evidence="3">
    <location>
        <begin position="51"/>
        <end position="119"/>
    </location>
</feature>
<dbReference type="InterPro" id="IPR049281">
    <property type="entry name" value="BVU_3817-like_C_sf"/>
</dbReference>
<dbReference type="Pfam" id="PF21186">
    <property type="entry name" value="DUF6852"/>
    <property type="match status" value="1"/>
</dbReference>